<feature type="domain" description="HTH iclR-type" evidence="4">
    <location>
        <begin position="10"/>
        <end position="70"/>
    </location>
</feature>
<dbReference type="SUPFAM" id="SSF46785">
    <property type="entry name" value="Winged helix' DNA-binding domain"/>
    <property type="match status" value="1"/>
</dbReference>
<dbReference type="InterPro" id="IPR005471">
    <property type="entry name" value="Tscrpt_reg_IclR_N"/>
</dbReference>
<dbReference type="PANTHER" id="PTHR30136:SF24">
    <property type="entry name" value="HTH-TYPE TRANSCRIPTIONAL REPRESSOR ALLR"/>
    <property type="match status" value="1"/>
</dbReference>
<feature type="domain" description="IclR-ED" evidence="5">
    <location>
        <begin position="71"/>
        <end position="253"/>
    </location>
</feature>
<dbReference type="SUPFAM" id="SSF55781">
    <property type="entry name" value="GAF domain-like"/>
    <property type="match status" value="1"/>
</dbReference>
<dbReference type="InterPro" id="IPR050707">
    <property type="entry name" value="HTH_MetabolicPath_Reg"/>
</dbReference>
<dbReference type="KEGG" id="sbr:SY1_19350"/>
<evidence type="ECO:0000256" key="3">
    <source>
        <dbReference type="ARBA" id="ARBA00023163"/>
    </source>
</evidence>
<dbReference type="PROSITE" id="PS51078">
    <property type="entry name" value="ICLR_ED"/>
    <property type="match status" value="1"/>
</dbReference>
<keyword evidence="7" id="KW-1185">Reference proteome</keyword>
<keyword evidence="3" id="KW-0804">Transcription</keyword>
<evidence type="ECO:0000259" key="5">
    <source>
        <dbReference type="PROSITE" id="PS51078"/>
    </source>
</evidence>
<dbReference type="Pfam" id="PF09339">
    <property type="entry name" value="HTH_IclR"/>
    <property type="match status" value="1"/>
</dbReference>
<dbReference type="InterPro" id="IPR029016">
    <property type="entry name" value="GAF-like_dom_sf"/>
</dbReference>
<gene>
    <name evidence="6" type="ORF">SY1_19350</name>
</gene>
<dbReference type="InterPro" id="IPR014757">
    <property type="entry name" value="Tscrpt_reg_IclR_C"/>
</dbReference>
<dbReference type="SMART" id="SM00346">
    <property type="entry name" value="HTH_ICLR"/>
    <property type="match status" value="1"/>
</dbReference>
<evidence type="ECO:0000313" key="6">
    <source>
        <dbReference type="EMBL" id="CBL28767.1"/>
    </source>
</evidence>
<dbReference type="InterPro" id="IPR036388">
    <property type="entry name" value="WH-like_DNA-bd_sf"/>
</dbReference>
<dbReference type="EMBL" id="FP929056">
    <property type="protein sequence ID" value="CBL28767.1"/>
    <property type="molecule type" value="Genomic_DNA"/>
</dbReference>
<dbReference type="Pfam" id="PF01614">
    <property type="entry name" value="IclR_C"/>
    <property type="match status" value="1"/>
</dbReference>
<evidence type="ECO:0000313" key="7">
    <source>
        <dbReference type="Proteomes" id="UP000008957"/>
    </source>
</evidence>
<proteinExistence type="predicted"/>
<protein>
    <submittedName>
        <fullName evidence="6">Transcriptional regulator</fullName>
    </submittedName>
</protein>
<dbReference type="GO" id="GO:0003677">
    <property type="term" value="F:DNA binding"/>
    <property type="evidence" value="ECO:0007669"/>
    <property type="project" value="UniProtKB-KW"/>
</dbReference>
<dbReference type="PANTHER" id="PTHR30136">
    <property type="entry name" value="HELIX-TURN-HELIX TRANSCRIPTIONAL REGULATOR, ICLR FAMILY"/>
    <property type="match status" value="1"/>
</dbReference>
<name>A0AB94IYH3_9BACT</name>
<reference evidence="7" key="1">
    <citation type="submission" date="2010-03" db="EMBL/GenBank/DDBJ databases">
        <title>The genome sequence of Synergistetes sp. SGP1.</title>
        <authorList>
            <consortium name="metaHIT consortium -- http://www.metahit.eu/"/>
            <person name="Pajon A."/>
            <person name="Turner K."/>
            <person name="Parkhill J."/>
            <person name="Wade W."/>
            <person name="Vartoukian S."/>
        </authorList>
    </citation>
    <scope>NUCLEOTIDE SEQUENCE [LARGE SCALE GENOMIC DNA]</scope>
    <source>
        <strain evidence="7">SGP1</strain>
    </source>
</reference>
<dbReference type="GO" id="GO:0003700">
    <property type="term" value="F:DNA-binding transcription factor activity"/>
    <property type="evidence" value="ECO:0007669"/>
    <property type="project" value="TreeGrafter"/>
</dbReference>
<reference evidence="6 7" key="2">
    <citation type="submission" date="2010-03" db="EMBL/GenBank/DDBJ databases">
        <authorList>
            <person name="Pajon A."/>
        </authorList>
    </citation>
    <scope>NUCLEOTIDE SEQUENCE [LARGE SCALE GENOMIC DNA]</scope>
    <source>
        <strain evidence="6 7">SGP1</strain>
    </source>
</reference>
<evidence type="ECO:0000256" key="2">
    <source>
        <dbReference type="ARBA" id="ARBA00023125"/>
    </source>
</evidence>
<dbReference type="AlphaFoldDB" id="A0AB94IYH3"/>
<organism evidence="6 7">
    <name type="scientific">Fretibacterium fastidiosum</name>
    <dbReference type="NCBI Taxonomy" id="651822"/>
    <lineage>
        <taxon>Bacteria</taxon>
        <taxon>Thermotogati</taxon>
        <taxon>Synergistota</taxon>
        <taxon>Synergistia</taxon>
        <taxon>Synergistales</taxon>
        <taxon>Aminobacteriaceae</taxon>
        <taxon>Fretibacterium</taxon>
    </lineage>
</organism>
<dbReference type="RefSeq" id="WP_015556914.1">
    <property type="nucleotide sequence ID" value="NC_021038.1"/>
</dbReference>
<evidence type="ECO:0000256" key="1">
    <source>
        <dbReference type="ARBA" id="ARBA00023015"/>
    </source>
</evidence>
<dbReference type="Gene3D" id="3.30.450.40">
    <property type="match status" value="1"/>
</dbReference>
<dbReference type="Proteomes" id="UP000008957">
    <property type="component" value="Chromosome"/>
</dbReference>
<keyword evidence="2" id="KW-0238">DNA-binding</keyword>
<dbReference type="PROSITE" id="PS51077">
    <property type="entry name" value="HTH_ICLR"/>
    <property type="match status" value="1"/>
</dbReference>
<dbReference type="Gene3D" id="1.10.10.10">
    <property type="entry name" value="Winged helix-like DNA-binding domain superfamily/Winged helix DNA-binding domain"/>
    <property type="match status" value="1"/>
</dbReference>
<sequence length="256" mass="28798">MPGQIEPQSVQVIDRTFAVMELVARRGVMSLKDIYSGLELSKATALRIANALVSNGYFERDEKGSYSLSFKSYEIGICAVRRVEYIPFIRETLDHLSGALDVIAQFSVREQDELLCLESFDLAHSNFSVYTRVGQRSQLYATSAGKAILSVSPDEDIRSFWNRMDIRSFTPKTITNLDDFLMDIHKTRQRGYALDQEETEAGLFCVGTPLVNARHKAIGAISLSFSRLDEAALQRVTSALLNQTQRLAYMLSYSIK</sequence>
<evidence type="ECO:0000259" key="4">
    <source>
        <dbReference type="PROSITE" id="PS51077"/>
    </source>
</evidence>
<dbReference type="GO" id="GO:0045892">
    <property type="term" value="P:negative regulation of DNA-templated transcription"/>
    <property type="evidence" value="ECO:0007669"/>
    <property type="project" value="TreeGrafter"/>
</dbReference>
<accession>A0AB94IYH3</accession>
<dbReference type="InterPro" id="IPR036390">
    <property type="entry name" value="WH_DNA-bd_sf"/>
</dbReference>
<keyword evidence="1" id="KW-0805">Transcription regulation</keyword>